<dbReference type="PROSITE" id="PS51671">
    <property type="entry name" value="ACT"/>
    <property type="match status" value="1"/>
</dbReference>
<feature type="domain" description="ACT" evidence="1">
    <location>
        <begin position="92"/>
        <end position="171"/>
    </location>
</feature>
<dbReference type="PANTHER" id="PTHR34875">
    <property type="entry name" value="UPF0237 PROTEIN MJ1558"/>
    <property type="match status" value="1"/>
</dbReference>
<comment type="caution">
    <text evidence="2">The sequence shown here is derived from an EMBL/GenBank/DDBJ whole genome shotgun (WGS) entry which is preliminary data.</text>
</comment>
<proteinExistence type="predicted"/>
<dbReference type="InterPro" id="IPR045865">
    <property type="entry name" value="ACT-like_dom_sf"/>
</dbReference>
<dbReference type="GO" id="GO:0006355">
    <property type="term" value="P:regulation of DNA-templated transcription"/>
    <property type="evidence" value="ECO:0007669"/>
    <property type="project" value="InterPro"/>
</dbReference>
<dbReference type="InterPro" id="IPR050990">
    <property type="entry name" value="UPF0237/GcvR_regulator"/>
</dbReference>
<reference evidence="2" key="1">
    <citation type="submission" date="2021-01" db="EMBL/GenBank/DDBJ databases">
        <title>Modified the classification status of verrucomicrobia.</title>
        <authorList>
            <person name="Feng X."/>
        </authorList>
    </citation>
    <scope>NUCLEOTIDE SEQUENCE</scope>
    <source>
        <strain evidence="2">_KCTC 22039</strain>
    </source>
</reference>
<evidence type="ECO:0000259" key="1">
    <source>
        <dbReference type="PROSITE" id="PS51671"/>
    </source>
</evidence>
<dbReference type="InterPro" id="IPR002912">
    <property type="entry name" value="ACT_dom"/>
</dbReference>
<dbReference type="Gene3D" id="3.30.70.260">
    <property type="match status" value="2"/>
</dbReference>
<keyword evidence="3" id="KW-1185">Reference proteome</keyword>
<sequence>MSASLILTIHAKDRPGIVRTVSQTVEAGGGNWLESRMARLAGQFVGIARIHCAIDDVKPMASSLNALQAQGIFIDTLGAETDAIKTYDRCLAVEIFGNDRKGIVNEVTTAVTKVGGNVEELHTSIESAAMAGNDMFKLQGTICLKDEACEEELIAAIESISDDLTIEFKIGGN</sequence>
<dbReference type="PANTHER" id="PTHR34875:SF6">
    <property type="entry name" value="UPF0237 PROTEIN MJ1558"/>
    <property type="match status" value="1"/>
</dbReference>
<organism evidence="2 3">
    <name type="scientific">Persicirhabdus sediminis</name>
    <dbReference type="NCBI Taxonomy" id="454144"/>
    <lineage>
        <taxon>Bacteria</taxon>
        <taxon>Pseudomonadati</taxon>
        <taxon>Verrucomicrobiota</taxon>
        <taxon>Verrucomicrobiia</taxon>
        <taxon>Verrucomicrobiales</taxon>
        <taxon>Verrucomicrobiaceae</taxon>
        <taxon>Persicirhabdus</taxon>
    </lineage>
</organism>
<dbReference type="PIRSF" id="PIRSF028103">
    <property type="entry name" value="GcvR"/>
    <property type="match status" value="1"/>
</dbReference>
<name>A0A8J7MDD1_9BACT</name>
<dbReference type="RefSeq" id="WP_200310573.1">
    <property type="nucleotide sequence ID" value="NZ_JAENIM010000023.1"/>
</dbReference>
<evidence type="ECO:0000313" key="3">
    <source>
        <dbReference type="Proteomes" id="UP000624703"/>
    </source>
</evidence>
<dbReference type="InterPro" id="IPR016867">
    <property type="entry name" value="GcvR"/>
</dbReference>
<dbReference type="EMBL" id="JAENIM010000023">
    <property type="protein sequence ID" value="MBK1790537.1"/>
    <property type="molecule type" value="Genomic_DNA"/>
</dbReference>
<dbReference type="AlphaFoldDB" id="A0A8J7MDD1"/>
<evidence type="ECO:0000313" key="2">
    <source>
        <dbReference type="EMBL" id="MBK1790537.1"/>
    </source>
</evidence>
<dbReference type="SUPFAM" id="SSF55021">
    <property type="entry name" value="ACT-like"/>
    <property type="match status" value="2"/>
</dbReference>
<protein>
    <recommendedName>
        <fullName evidence="1">ACT domain-containing protein</fullName>
    </recommendedName>
</protein>
<dbReference type="Pfam" id="PF13740">
    <property type="entry name" value="ACT_6"/>
    <property type="match status" value="1"/>
</dbReference>
<gene>
    <name evidence="2" type="ORF">JIN82_05125</name>
</gene>
<dbReference type="Proteomes" id="UP000624703">
    <property type="component" value="Unassembled WGS sequence"/>
</dbReference>
<accession>A0A8J7MDD1</accession>